<dbReference type="Proteomes" id="UP000006906">
    <property type="component" value="Chromosome 7"/>
</dbReference>
<organism evidence="2 3">
    <name type="scientific">Chlamydomonas reinhardtii</name>
    <name type="common">Chlamydomonas smithii</name>
    <dbReference type="NCBI Taxonomy" id="3055"/>
    <lineage>
        <taxon>Eukaryota</taxon>
        <taxon>Viridiplantae</taxon>
        <taxon>Chlorophyta</taxon>
        <taxon>core chlorophytes</taxon>
        <taxon>Chlorophyceae</taxon>
        <taxon>CS clade</taxon>
        <taxon>Chlamydomonadales</taxon>
        <taxon>Chlamydomonadaceae</taxon>
        <taxon>Chlamydomonas</taxon>
    </lineage>
</organism>
<dbReference type="RefSeq" id="XP_042922976.1">
    <property type="nucleotide sequence ID" value="XM_043064408.1"/>
</dbReference>
<evidence type="ECO:0000259" key="1">
    <source>
        <dbReference type="PROSITE" id="PS50222"/>
    </source>
</evidence>
<dbReference type="GeneID" id="66054148"/>
<evidence type="ECO:0000313" key="3">
    <source>
        <dbReference type="Proteomes" id="UP000006906"/>
    </source>
</evidence>
<dbReference type="GO" id="GO:0005509">
    <property type="term" value="F:calcium ion binding"/>
    <property type="evidence" value="ECO:0007669"/>
    <property type="project" value="InterPro"/>
</dbReference>
<sequence length="67" mass="7750">MLVRVIKVVVASRDADSQLRAIYQAFDRQGLGFIRREDALHVFHKVMPSVKSHTVEEVRDTWDQGLQ</sequence>
<dbReference type="Gramene" id="PNW81131">
    <property type="protein sequence ID" value="PNW81131"/>
    <property type="gene ID" value="CHLRE_07g343789v5"/>
</dbReference>
<feature type="domain" description="EF-hand" evidence="1">
    <location>
        <begin position="14"/>
        <end position="49"/>
    </location>
</feature>
<dbReference type="KEGG" id="cre:CHLRE_07g343789v5"/>
<dbReference type="InParanoid" id="A0A2K3DKT6"/>
<dbReference type="InterPro" id="IPR002048">
    <property type="entry name" value="EF_hand_dom"/>
</dbReference>
<proteinExistence type="predicted"/>
<evidence type="ECO:0000313" key="2">
    <source>
        <dbReference type="EMBL" id="PNW81131.1"/>
    </source>
</evidence>
<dbReference type="AlphaFoldDB" id="A0A2K3DKT6"/>
<name>A0A2K3DKT6_CHLRE</name>
<accession>A0A2K3DKT6</accession>
<dbReference type="OrthoDB" id="26525at2759"/>
<keyword evidence="3" id="KW-1185">Reference proteome</keyword>
<dbReference type="PROSITE" id="PS50222">
    <property type="entry name" value="EF_HAND_2"/>
    <property type="match status" value="1"/>
</dbReference>
<dbReference type="Gene3D" id="1.10.238.10">
    <property type="entry name" value="EF-hand"/>
    <property type="match status" value="1"/>
</dbReference>
<gene>
    <name evidence="2" type="ORF">CHLRE_07g343789v5</name>
</gene>
<reference evidence="2 3" key="1">
    <citation type="journal article" date="2007" name="Science">
        <title>The Chlamydomonas genome reveals the evolution of key animal and plant functions.</title>
        <authorList>
            <person name="Merchant S.S."/>
            <person name="Prochnik S.E."/>
            <person name="Vallon O."/>
            <person name="Harris E.H."/>
            <person name="Karpowicz S.J."/>
            <person name="Witman G.B."/>
            <person name="Terry A."/>
            <person name="Salamov A."/>
            <person name="Fritz-Laylin L.K."/>
            <person name="Marechal-Drouard L."/>
            <person name="Marshall W.F."/>
            <person name="Qu L.H."/>
            <person name="Nelson D.R."/>
            <person name="Sanderfoot A.A."/>
            <person name="Spalding M.H."/>
            <person name="Kapitonov V.V."/>
            <person name="Ren Q."/>
            <person name="Ferris P."/>
            <person name="Lindquist E."/>
            <person name="Shapiro H."/>
            <person name="Lucas S.M."/>
            <person name="Grimwood J."/>
            <person name="Schmutz J."/>
            <person name="Cardol P."/>
            <person name="Cerutti H."/>
            <person name="Chanfreau G."/>
            <person name="Chen C.L."/>
            <person name="Cognat V."/>
            <person name="Croft M.T."/>
            <person name="Dent R."/>
            <person name="Dutcher S."/>
            <person name="Fernandez E."/>
            <person name="Fukuzawa H."/>
            <person name="Gonzalez-Ballester D."/>
            <person name="Gonzalez-Halphen D."/>
            <person name="Hallmann A."/>
            <person name="Hanikenne M."/>
            <person name="Hippler M."/>
            <person name="Inwood W."/>
            <person name="Jabbari K."/>
            <person name="Kalanon M."/>
            <person name="Kuras R."/>
            <person name="Lefebvre P.A."/>
            <person name="Lemaire S.D."/>
            <person name="Lobanov A.V."/>
            <person name="Lohr M."/>
            <person name="Manuell A."/>
            <person name="Meier I."/>
            <person name="Mets L."/>
            <person name="Mittag M."/>
            <person name="Mittelmeier T."/>
            <person name="Moroney J.V."/>
            <person name="Moseley J."/>
            <person name="Napoli C."/>
            <person name="Nedelcu A.M."/>
            <person name="Niyogi K."/>
            <person name="Novoselov S.V."/>
            <person name="Paulsen I.T."/>
            <person name="Pazour G."/>
            <person name="Purton S."/>
            <person name="Ral J.P."/>
            <person name="Riano-Pachon D.M."/>
            <person name="Riekhof W."/>
            <person name="Rymarquis L."/>
            <person name="Schroda M."/>
            <person name="Stern D."/>
            <person name="Umen J."/>
            <person name="Willows R."/>
            <person name="Wilson N."/>
            <person name="Zimmer S.L."/>
            <person name="Allmer J."/>
            <person name="Balk J."/>
            <person name="Bisova K."/>
            <person name="Chen C.J."/>
            <person name="Elias M."/>
            <person name="Gendler K."/>
            <person name="Hauser C."/>
            <person name="Lamb M.R."/>
            <person name="Ledford H."/>
            <person name="Long J.C."/>
            <person name="Minagawa J."/>
            <person name="Page M.D."/>
            <person name="Pan J."/>
            <person name="Pootakham W."/>
            <person name="Roje S."/>
            <person name="Rose A."/>
            <person name="Stahlberg E."/>
            <person name="Terauchi A.M."/>
            <person name="Yang P."/>
            <person name="Ball S."/>
            <person name="Bowler C."/>
            <person name="Dieckmann C.L."/>
            <person name="Gladyshev V.N."/>
            <person name="Green P."/>
            <person name="Jorgensen R."/>
            <person name="Mayfield S."/>
            <person name="Mueller-Roeber B."/>
            <person name="Rajamani S."/>
            <person name="Sayre R.T."/>
            <person name="Brokstein P."/>
            <person name="Dubchak I."/>
            <person name="Goodstein D."/>
            <person name="Hornick L."/>
            <person name="Huang Y.W."/>
            <person name="Jhaveri J."/>
            <person name="Luo Y."/>
            <person name="Martinez D."/>
            <person name="Ngau W.C."/>
            <person name="Otillar B."/>
            <person name="Poliakov A."/>
            <person name="Porter A."/>
            <person name="Szajkowski L."/>
            <person name="Werner G."/>
            <person name="Zhou K."/>
            <person name="Grigoriev I.V."/>
            <person name="Rokhsar D.S."/>
            <person name="Grossman A.R."/>
        </authorList>
    </citation>
    <scope>NUCLEOTIDE SEQUENCE [LARGE SCALE GENOMIC DNA]</scope>
    <source>
        <strain evidence="3">CC-503</strain>
    </source>
</reference>
<protein>
    <recommendedName>
        <fullName evidence="1">EF-hand domain-containing protein</fullName>
    </recommendedName>
</protein>
<dbReference type="EMBL" id="CM008968">
    <property type="protein sequence ID" value="PNW81131.1"/>
    <property type="molecule type" value="Genomic_DNA"/>
</dbReference>